<proteinExistence type="predicted"/>
<feature type="region of interest" description="Disordered" evidence="1">
    <location>
        <begin position="460"/>
        <end position="484"/>
    </location>
</feature>
<evidence type="ECO:0000259" key="2">
    <source>
        <dbReference type="Pfam" id="PF09588"/>
    </source>
</evidence>
<sequence length="500" mass="55375">MPHACASTFAAQSFVMRPAEASTKKKASGGTGSPTGSSSGVALEPLVDHFVSLYANRHRQRTKGWLAMKAQSVGGSEIAALMGYNPYSSFDDIVASKAGVHTFTGNVACWWGTLFESAMERFIEIDCATRLKGTDISIPSPPWSGLHKRHANSPDGYGVVTLYQEEEEEEGPVWRILSTEAEKAQAVAEGRPTKRIIALFEIKCPLRRQPAGGVPNHYKPQLWSGLALSPIAHFGVFVDAAFRKCALWNLGHEKGYDRAYHRERKVARWTTPVAWGFTAVYAPEPDSLEKMSTEGGEASAAKEAWRLHHKNFGIPFESPQEAAKKGRLFAPDPIDFGDCDKSVFETMMLHLDKGHFQADHRGPCFPDGRGEALRTGREIGEAIDRSSEAAPARHYLLGVLPWKVFEVDYSFVERRESFLVEIAPLVHECLEAVERLRKEKDPSRAFSAYLKEKQQKIISKSSPEKTWEGLPDKSAQKQTWKNADGGGVANEQIQALFDAI</sequence>
<dbReference type="Gene3D" id="3.90.320.10">
    <property type="match status" value="1"/>
</dbReference>
<reference evidence="3 4" key="1">
    <citation type="journal article" date="2021" name="Elife">
        <title>Chloroplast acquisition without the gene transfer in kleptoplastic sea slugs, Plakobranchus ocellatus.</title>
        <authorList>
            <person name="Maeda T."/>
            <person name="Takahashi S."/>
            <person name="Yoshida T."/>
            <person name="Shimamura S."/>
            <person name="Takaki Y."/>
            <person name="Nagai Y."/>
            <person name="Toyoda A."/>
            <person name="Suzuki Y."/>
            <person name="Arimoto A."/>
            <person name="Ishii H."/>
            <person name="Satoh N."/>
            <person name="Nishiyama T."/>
            <person name="Hasebe M."/>
            <person name="Maruyama T."/>
            <person name="Minagawa J."/>
            <person name="Obokata J."/>
            <person name="Shigenobu S."/>
        </authorList>
    </citation>
    <scope>NUCLEOTIDE SEQUENCE [LARGE SCALE GENOMIC DNA]</scope>
</reference>
<feature type="domain" description="YqaJ viral recombinase" evidence="2">
    <location>
        <begin position="65"/>
        <end position="227"/>
    </location>
</feature>
<dbReference type="EMBL" id="BMAT01005140">
    <property type="protein sequence ID" value="GFR88165.1"/>
    <property type="molecule type" value="Genomic_DNA"/>
</dbReference>
<evidence type="ECO:0000256" key="1">
    <source>
        <dbReference type="SAM" id="MobiDB-lite"/>
    </source>
</evidence>
<evidence type="ECO:0000313" key="4">
    <source>
        <dbReference type="Proteomes" id="UP000762676"/>
    </source>
</evidence>
<dbReference type="SUPFAM" id="SSF52980">
    <property type="entry name" value="Restriction endonuclease-like"/>
    <property type="match status" value="1"/>
</dbReference>
<dbReference type="InterPro" id="IPR011335">
    <property type="entry name" value="Restrct_endonuc-II-like"/>
</dbReference>
<protein>
    <submittedName>
        <fullName evidence="3">BA71V-D345L (I3L, i4L) protein</fullName>
    </submittedName>
</protein>
<dbReference type="AlphaFoldDB" id="A0AAV4GSL6"/>
<gene>
    <name evidence="3" type="ORF">ElyMa_002510700</name>
</gene>
<organism evidence="3 4">
    <name type="scientific">Elysia marginata</name>
    <dbReference type="NCBI Taxonomy" id="1093978"/>
    <lineage>
        <taxon>Eukaryota</taxon>
        <taxon>Metazoa</taxon>
        <taxon>Spiralia</taxon>
        <taxon>Lophotrochozoa</taxon>
        <taxon>Mollusca</taxon>
        <taxon>Gastropoda</taxon>
        <taxon>Heterobranchia</taxon>
        <taxon>Euthyneura</taxon>
        <taxon>Panpulmonata</taxon>
        <taxon>Sacoglossa</taxon>
        <taxon>Placobranchoidea</taxon>
        <taxon>Plakobranchidae</taxon>
        <taxon>Elysia</taxon>
    </lineage>
</organism>
<comment type="caution">
    <text evidence="3">The sequence shown here is derived from an EMBL/GenBank/DDBJ whole genome shotgun (WGS) entry which is preliminary data.</text>
</comment>
<name>A0AAV4GSL6_9GAST</name>
<accession>A0AAV4GSL6</accession>
<keyword evidence="4" id="KW-1185">Reference proteome</keyword>
<feature type="region of interest" description="Disordered" evidence="1">
    <location>
        <begin position="21"/>
        <end position="40"/>
    </location>
</feature>
<dbReference type="Pfam" id="PF09588">
    <property type="entry name" value="YqaJ"/>
    <property type="match status" value="1"/>
</dbReference>
<dbReference type="GO" id="GO:0006281">
    <property type="term" value="P:DNA repair"/>
    <property type="evidence" value="ECO:0007669"/>
    <property type="project" value="UniProtKB-ARBA"/>
</dbReference>
<dbReference type="InterPro" id="IPR011604">
    <property type="entry name" value="PDDEXK-like_dom_sf"/>
</dbReference>
<evidence type="ECO:0000313" key="3">
    <source>
        <dbReference type="EMBL" id="GFR88165.1"/>
    </source>
</evidence>
<feature type="compositionally biased region" description="Basic and acidic residues" evidence="1">
    <location>
        <begin position="462"/>
        <end position="475"/>
    </location>
</feature>
<dbReference type="Proteomes" id="UP000762676">
    <property type="component" value="Unassembled WGS sequence"/>
</dbReference>
<dbReference type="InterPro" id="IPR019080">
    <property type="entry name" value="YqaJ_viral_recombinase"/>
</dbReference>